<protein>
    <submittedName>
        <fullName evidence="1">Uncharacterized protein</fullName>
    </submittedName>
</protein>
<comment type="caution">
    <text evidence="1">The sequence shown here is derived from an EMBL/GenBank/DDBJ whole genome shotgun (WGS) entry which is preliminary data.</text>
</comment>
<gene>
    <name evidence="1" type="ORF">Golax_015439</name>
</gene>
<sequence>MWAIIFADLLSLRTAPQKVFQLTLQIMEVAMKEVK</sequence>
<accession>A0A7J8ZY64</accession>
<reference evidence="1 2" key="1">
    <citation type="journal article" date="2019" name="Genome Biol. Evol.">
        <title>Insights into the evolution of the New World diploid cottons (Gossypium, subgenus Houzingenia) based on genome sequencing.</title>
        <authorList>
            <person name="Grover C.E."/>
            <person name="Arick M.A. 2nd"/>
            <person name="Thrash A."/>
            <person name="Conover J.L."/>
            <person name="Sanders W.S."/>
            <person name="Peterson D.G."/>
            <person name="Frelichowski J.E."/>
            <person name="Scheffler J.A."/>
            <person name="Scheffler B.E."/>
            <person name="Wendel J.F."/>
        </authorList>
    </citation>
    <scope>NUCLEOTIDE SEQUENCE [LARGE SCALE GENOMIC DNA]</scope>
    <source>
        <strain evidence="1">4</strain>
        <tissue evidence="1">Leaf</tissue>
    </source>
</reference>
<name>A0A7J8ZY64_9ROSI</name>
<evidence type="ECO:0000313" key="1">
    <source>
        <dbReference type="EMBL" id="MBA0716620.1"/>
    </source>
</evidence>
<proteinExistence type="predicted"/>
<keyword evidence="2" id="KW-1185">Reference proteome</keyword>
<dbReference type="AlphaFoldDB" id="A0A7J8ZY64"/>
<organism evidence="1 2">
    <name type="scientific">Gossypium laxum</name>
    <dbReference type="NCBI Taxonomy" id="34288"/>
    <lineage>
        <taxon>Eukaryota</taxon>
        <taxon>Viridiplantae</taxon>
        <taxon>Streptophyta</taxon>
        <taxon>Embryophyta</taxon>
        <taxon>Tracheophyta</taxon>
        <taxon>Spermatophyta</taxon>
        <taxon>Magnoliopsida</taxon>
        <taxon>eudicotyledons</taxon>
        <taxon>Gunneridae</taxon>
        <taxon>Pentapetalae</taxon>
        <taxon>rosids</taxon>
        <taxon>malvids</taxon>
        <taxon>Malvales</taxon>
        <taxon>Malvaceae</taxon>
        <taxon>Malvoideae</taxon>
        <taxon>Gossypium</taxon>
    </lineage>
</organism>
<evidence type="ECO:0000313" key="2">
    <source>
        <dbReference type="Proteomes" id="UP000593574"/>
    </source>
</evidence>
<dbReference type="EMBL" id="JABEZV010000007">
    <property type="protein sequence ID" value="MBA0716620.1"/>
    <property type="molecule type" value="Genomic_DNA"/>
</dbReference>
<dbReference type="Proteomes" id="UP000593574">
    <property type="component" value="Unassembled WGS sequence"/>
</dbReference>